<feature type="compositionally biased region" description="Polar residues" evidence="1">
    <location>
        <begin position="361"/>
        <end position="374"/>
    </location>
</feature>
<feature type="compositionally biased region" description="Low complexity" evidence="1">
    <location>
        <begin position="442"/>
        <end position="453"/>
    </location>
</feature>
<feature type="region of interest" description="Disordered" evidence="1">
    <location>
        <begin position="730"/>
        <end position="756"/>
    </location>
</feature>
<feature type="region of interest" description="Disordered" evidence="1">
    <location>
        <begin position="593"/>
        <end position="623"/>
    </location>
</feature>
<feature type="compositionally biased region" description="Polar residues" evidence="1">
    <location>
        <begin position="251"/>
        <end position="272"/>
    </location>
</feature>
<feature type="compositionally biased region" description="Low complexity" evidence="1">
    <location>
        <begin position="307"/>
        <end position="318"/>
    </location>
</feature>
<gene>
    <name evidence="2" type="ORF">FLONG3_4711</name>
</gene>
<sequence>MSASVPPYNNYQSPPGGHHQPAQVPQAPGQSPHLQQSPLPQQYTTNQQPQPNYQFPQGHSVNQIPQIPHHSRPPQGQYPAQHQIPGHQPNYHSSAPSPQVLYQSPQAQHPGLPPPQQYTPGQQPNYQVSYGVAAPPTPAQHQQQYQQQAAQFAAPPPVSAQAQLQSTAQSLFKSGKGFLGNIASNIKSKYPTTSNTATPSSTISYTGEAPKPTYDPAQHPTQTPLSPTNSFPQGYGQNQHVYPQHAPPTPQQSVSPSAPNYSTLPHQASFPVQSPAIPGQLPQHGYHTPQQLHHQIQAPVNGAAGPQAATSHHSAQSSVTGAVPYPQPLLPHQQPSPPAATASIHAPQPFTQAESHVASPNHGQSPLQTVSPHQQYHIPAPQGLPPPSWPQQPSQGAPYNQPGMIPSSVSVIGTTPQAGGATNNAPMVTHQQPLQHLGATIPHASPSSPLSPSAVPPMPQPVATYNSTQNASQLPSPPQQQYQSIAPQASPHQHQQQVQNTQQHDQYTTSATQPAPQPVPHPGAQINPINHIQNIPSAQSPHHHHSSPPLQQPTTATPISQAQPSAVLPYEHHQSPSHGQPRPIADVPGAVQQAVTPGQSHALPPPPPLQNLNRPSGILPSAPEAGIQHQTYSTTATQQPPQVKYEQQIHQVPTTTGTNDQSQRQPAQSAPTTVPESHSIQPYQPVQQLPNPLQTAPTATQQDPRLTAETVHHEDPVASLSSQMNNLNVQNTDQRQPDSRAAPGQDVKGPRGPPPCQATGMVNDILPYCPENRAVTYALDWYRFVAVPQFLICTRCYADHVAGTHLASNFERYHSPEGTDSKCGFWSPRVSNVLWPQALQTNYIGALHAFVEKSLTLPTCKGRVWSTAADGVKWWGMVNNEVDGFITCEACYENRVVGTAFESQFSPYRQQGPDEKWMCDLCIPYIATAIVKMSKSNNWGGFVEAVKGRIQLPVCEGRDEESNNGHWILPRRRIDNMTICEACYLDKLALTPFGNEFERHQRAEGFDAFMESLGQKWKCRLTDTAVNMSIALEAAIYRRDYEVFWNAASAICSLVPCTANGIIGGNWWTVAGGCPDFDICEACYKGALETSNLGRFFEPAKCDPTATIVCNFCPSSPRWGMFITKFAEALDKGVFSYYTDYVKKWAGVPTCPGIKNRGKSKWWGHPEALACEDCWLNFVADTPLGESVPVKGVYDERTLICQLWSPRMRNMWLAACAAGPPGSPESEKALDEFRAFGTKRVQVYNATIPHIEMIQSMMAMKRMQAMQQGQLSLMYQGMNSMSSIMGSTDGYLHGNSSIGYYETENGVTAANMMNNMHAGMADANKMSDWMQMAQLQATWMEVE</sequence>
<accession>A0A395SYC6</accession>
<evidence type="ECO:0000313" key="3">
    <source>
        <dbReference type="Proteomes" id="UP000266234"/>
    </source>
</evidence>
<evidence type="ECO:0000313" key="2">
    <source>
        <dbReference type="EMBL" id="RGP77196.1"/>
    </source>
</evidence>
<feature type="region of interest" description="Disordered" evidence="1">
    <location>
        <begin position="439"/>
        <end position="562"/>
    </location>
</feature>
<evidence type="ECO:0000256" key="1">
    <source>
        <dbReference type="SAM" id="MobiDB-lite"/>
    </source>
</evidence>
<keyword evidence="3" id="KW-1185">Reference proteome</keyword>
<feature type="compositionally biased region" description="Low complexity" evidence="1">
    <location>
        <begin position="28"/>
        <end position="57"/>
    </location>
</feature>
<feature type="region of interest" description="Disordered" evidence="1">
    <location>
        <begin position="1"/>
        <end position="161"/>
    </location>
</feature>
<feature type="compositionally biased region" description="Polar residues" evidence="1">
    <location>
        <begin position="90"/>
        <end position="107"/>
    </location>
</feature>
<dbReference type="Proteomes" id="UP000266234">
    <property type="component" value="Unassembled WGS sequence"/>
</dbReference>
<feature type="compositionally biased region" description="Low complexity" evidence="1">
    <location>
        <begin position="192"/>
        <end position="204"/>
    </location>
</feature>
<proteinExistence type="predicted"/>
<feature type="compositionally biased region" description="Polar residues" evidence="1">
    <location>
        <begin position="407"/>
        <end position="426"/>
    </location>
</feature>
<feature type="compositionally biased region" description="Low complexity" evidence="1">
    <location>
        <begin position="139"/>
        <end position="161"/>
    </location>
</feature>
<comment type="caution">
    <text evidence="2">The sequence shown here is derived from an EMBL/GenBank/DDBJ whole genome shotgun (WGS) entry which is preliminary data.</text>
</comment>
<organism evidence="2 3">
    <name type="scientific">Fusarium longipes</name>
    <dbReference type="NCBI Taxonomy" id="694270"/>
    <lineage>
        <taxon>Eukaryota</taxon>
        <taxon>Fungi</taxon>
        <taxon>Dikarya</taxon>
        <taxon>Ascomycota</taxon>
        <taxon>Pezizomycotina</taxon>
        <taxon>Sordariomycetes</taxon>
        <taxon>Hypocreomycetidae</taxon>
        <taxon>Hypocreales</taxon>
        <taxon>Nectriaceae</taxon>
        <taxon>Fusarium</taxon>
    </lineage>
</organism>
<feature type="compositionally biased region" description="Polar residues" evidence="1">
    <location>
        <begin position="1"/>
        <end position="13"/>
    </location>
</feature>
<feature type="compositionally biased region" description="Low complexity" evidence="1">
    <location>
        <begin position="118"/>
        <end position="127"/>
    </location>
</feature>
<feature type="compositionally biased region" description="Low complexity" evidence="1">
    <location>
        <begin position="525"/>
        <end position="540"/>
    </location>
</feature>
<feature type="region of interest" description="Disordered" evidence="1">
    <location>
        <begin position="186"/>
        <end position="426"/>
    </location>
</feature>
<feature type="compositionally biased region" description="Pro residues" evidence="1">
    <location>
        <begin position="325"/>
        <end position="338"/>
    </location>
</feature>
<name>A0A395SYC6_9HYPO</name>
<feature type="region of interest" description="Disordered" evidence="1">
    <location>
        <begin position="653"/>
        <end position="704"/>
    </location>
</feature>
<dbReference type="STRING" id="694270.A0A395SYC6"/>
<dbReference type="EMBL" id="PXOG01000100">
    <property type="protein sequence ID" value="RGP77196.1"/>
    <property type="molecule type" value="Genomic_DNA"/>
</dbReference>
<dbReference type="OrthoDB" id="5324692at2759"/>
<reference evidence="2 3" key="1">
    <citation type="journal article" date="2018" name="PLoS Pathog.">
        <title>Evolution of structural diversity of trichothecenes, a family of toxins produced by plant pathogenic and entomopathogenic fungi.</title>
        <authorList>
            <person name="Proctor R.H."/>
            <person name="McCormick S.P."/>
            <person name="Kim H.S."/>
            <person name="Cardoza R.E."/>
            <person name="Stanley A.M."/>
            <person name="Lindo L."/>
            <person name="Kelly A."/>
            <person name="Brown D.W."/>
            <person name="Lee T."/>
            <person name="Vaughan M.M."/>
            <person name="Alexander N.J."/>
            <person name="Busman M."/>
            <person name="Gutierrez S."/>
        </authorList>
    </citation>
    <scope>NUCLEOTIDE SEQUENCE [LARGE SCALE GENOMIC DNA]</scope>
    <source>
        <strain evidence="2 3">NRRL 20695</strain>
    </source>
</reference>
<protein>
    <submittedName>
        <fullName evidence="2">Integral membrane</fullName>
    </submittedName>
</protein>
<feature type="compositionally biased region" description="Low complexity" evidence="1">
    <location>
        <begin position="469"/>
        <end position="506"/>
    </location>
</feature>
<feature type="compositionally biased region" description="Polar residues" evidence="1">
    <location>
        <begin position="219"/>
        <end position="241"/>
    </location>
</feature>